<dbReference type="OrthoDB" id="9803580at2"/>
<protein>
    <recommendedName>
        <fullName evidence="12">Bifunctional protein FolD</fullName>
    </recommendedName>
    <domain>
        <recommendedName>
            <fullName evidence="12">Methylenetetrahydrofolate dehydrogenase</fullName>
            <ecNumber evidence="12">1.5.1.5</ecNumber>
        </recommendedName>
    </domain>
    <domain>
        <recommendedName>
            <fullName evidence="12">Methenyltetrahydrofolate cyclohydrolase</fullName>
            <ecNumber evidence="12">3.5.4.9</ecNumber>
        </recommendedName>
    </domain>
</protein>
<dbReference type="InterPro" id="IPR000672">
    <property type="entry name" value="THF_DH/CycHdrlase"/>
</dbReference>
<reference evidence="15 16" key="1">
    <citation type="journal article" date="2019" name="Int. J. Syst. Evol. Microbiol.">
        <title>Clostridium fermenticellae sp. nov., isolated from the mud in a fermentation cellar for the production of the Chinese liquor, baijiu.</title>
        <authorList>
            <person name="Xu P.X."/>
            <person name="Chai L.J."/>
            <person name="Qiu T."/>
            <person name="Zhang X.J."/>
            <person name="Lu Z.M."/>
            <person name="Xiao C."/>
            <person name="Wang S.T."/>
            <person name="Shen C.H."/>
            <person name="Shi J.S."/>
            <person name="Xu Z.H."/>
        </authorList>
    </citation>
    <scope>NUCLEOTIDE SEQUENCE [LARGE SCALE GENOMIC DNA]</scope>
    <source>
        <strain evidence="15 16">JN500901</strain>
    </source>
</reference>
<dbReference type="EC" id="3.5.4.9" evidence="12"/>
<dbReference type="RefSeq" id="WP_119973117.1">
    <property type="nucleotide sequence ID" value="NZ_CP032416.1"/>
</dbReference>
<dbReference type="SUPFAM" id="SSF53223">
    <property type="entry name" value="Aminoacid dehydrogenase-like, N-terminal domain"/>
    <property type="match status" value="1"/>
</dbReference>
<evidence type="ECO:0000256" key="4">
    <source>
        <dbReference type="ARBA" id="ARBA00022605"/>
    </source>
</evidence>
<evidence type="ECO:0000256" key="11">
    <source>
        <dbReference type="ARBA" id="ARBA00023268"/>
    </source>
</evidence>
<keyword evidence="4 12" id="KW-0028">Amino-acid biosynthesis</keyword>
<dbReference type="SUPFAM" id="SSF51735">
    <property type="entry name" value="NAD(P)-binding Rossmann-fold domains"/>
    <property type="match status" value="1"/>
</dbReference>
<keyword evidence="5 12" id="KW-0658">Purine biosynthesis</keyword>
<dbReference type="KEGG" id="cfer:D4Z93_09765"/>
<evidence type="ECO:0000256" key="10">
    <source>
        <dbReference type="ARBA" id="ARBA00023167"/>
    </source>
</evidence>
<feature type="binding site" evidence="12">
    <location>
        <begin position="165"/>
        <end position="167"/>
    </location>
    <ligand>
        <name>NADP(+)</name>
        <dbReference type="ChEBI" id="CHEBI:58349"/>
    </ligand>
</feature>
<keyword evidence="11 12" id="KW-0511">Multifunctional enzyme</keyword>
<dbReference type="EMBL" id="CP032416">
    <property type="protein sequence ID" value="AYD40796.1"/>
    <property type="molecule type" value="Genomic_DNA"/>
</dbReference>
<keyword evidence="9 12" id="KW-0368">Histidine biosynthesis</keyword>
<dbReference type="PRINTS" id="PR00085">
    <property type="entry name" value="THFDHDRGNASE"/>
</dbReference>
<dbReference type="InterPro" id="IPR046346">
    <property type="entry name" value="Aminoacid_DH-like_N_sf"/>
</dbReference>
<dbReference type="GO" id="GO:0009086">
    <property type="term" value="P:methionine biosynthetic process"/>
    <property type="evidence" value="ECO:0007669"/>
    <property type="project" value="UniProtKB-KW"/>
</dbReference>
<comment type="function">
    <text evidence="12">Catalyzes the oxidation of 5,10-methylenetetrahydrofolate to 5,10-methenyltetrahydrofolate and then the hydrolysis of 5,10-methenyltetrahydrofolate to 10-formyltetrahydrofolate.</text>
</comment>
<evidence type="ECO:0000256" key="8">
    <source>
        <dbReference type="ARBA" id="ARBA00023002"/>
    </source>
</evidence>
<dbReference type="GO" id="GO:0000105">
    <property type="term" value="P:L-histidine biosynthetic process"/>
    <property type="evidence" value="ECO:0007669"/>
    <property type="project" value="UniProtKB-KW"/>
</dbReference>
<keyword evidence="6 12" id="KW-0378">Hydrolase</keyword>
<comment type="catalytic activity">
    <reaction evidence="12">
        <text>(6R)-5,10-methylene-5,6,7,8-tetrahydrofolate + NADP(+) = (6R)-5,10-methenyltetrahydrofolate + NADPH</text>
        <dbReference type="Rhea" id="RHEA:22812"/>
        <dbReference type="ChEBI" id="CHEBI:15636"/>
        <dbReference type="ChEBI" id="CHEBI:57455"/>
        <dbReference type="ChEBI" id="CHEBI:57783"/>
        <dbReference type="ChEBI" id="CHEBI:58349"/>
        <dbReference type="EC" id="1.5.1.5"/>
    </reaction>
</comment>
<dbReference type="FunFam" id="3.40.50.720:FF:000094">
    <property type="entry name" value="Bifunctional protein FolD"/>
    <property type="match status" value="1"/>
</dbReference>
<dbReference type="InterPro" id="IPR036291">
    <property type="entry name" value="NAD(P)-bd_dom_sf"/>
</dbReference>
<keyword evidence="10 12" id="KW-0486">Methionine biosynthesis</keyword>
<dbReference type="HAMAP" id="MF_01576">
    <property type="entry name" value="THF_DHG_CYH"/>
    <property type="match status" value="1"/>
</dbReference>
<evidence type="ECO:0000256" key="7">
    <source>
        <dbReference type="ARBA" id="ARBA00022857"/>
    </source>
</evidence>
<keyword evidence="7 12" id="KW-0521">NADP</keyword>
<dbReference type="FunFam" id="3.40.50.10860:FF:000005">
    <property type="entry name" value="C-1-tetrahydrofolate synthase, cytoplasmic, putative"/>
    <property type="match status" value="1"/>
</dbReference>
<dbReference type="CDD" id="cd01080">
    <property type="entry name" value="NAD_bind_m-THF_DH_Cyclohyd"/>
    <property type="match status" value="1"/>
</dbReference>
<proteinExistence type="inferred from homology"/>
<dbReference type="GO" id="GO:0004477">
    <property type="term" value="F:methenyltetrahydrofolate cyclohydrolase activity"/>
    <property type="evidence" value="ECO:0007669"/>
    <property type="project" value="UniProtKB-UniRule"/>
</dbReference>
<evidence type="ECO:0000313" key="15">
    <source>
        <dbReference type="EMBL" id="AYD40796.1"/>
    </source>
</evidence>
<dbReference type="GO" id="GO:0035999">
    <property type="term" value="P:tetrahydrofolate interconversion"/>
    <property type="evidence" value="ECO:0007669"/>
    <property type="project" value="UniProtKB-UniRule"/>
</dbReference>
<comment type="pathway">
    <text evidence="1 12">One-carbon metabolism; tetrahydrofolate interconversion.</text>
</comment>
<sequence>MGAIIKGKPVADSISEGIILEVKELKERNIIPKLVAVRVGENESDLSYERGAFKRCSKVGIEMEVKKFPGSISEEEFIAEIKKLNDDKSVNGILVFRPLPKQLSEDNIKYIISPEKDIDCLSPINVAKLMENDNTGFVPCTPSAVMEILKYYNVDIAGKNVVIIGRSMLVGKPISILLLNENATVTICHSQTRDISMFSSKADIVIVGVGKANMIDESYIKEGAIVIDVGINICSNGKLCGDVNTDRCFNKASMITPVPSGVGSVTTSVLVKHVIKACKLQNNV</sequence>
<evidence type="ECO:0000259" key="14">
    <source>
        <dbReference type="Pfam" id="PF02882"/>
    </source>
</evidence>
<comment type="similarity">
    <text evidence="12">Belongs to the tetrahydrofolate dehydrogenase/cyclohydrolase family.</text>
</comment>
<evidence type="ECO:0000256" key="12">
    <source>
        <dbReference type="HAMAP-Rule" id="MF_01576"/>
    </source>
</evidence>
<evidence type="ECO:0000313" key="16">
    <source>
        <dbReference type="Proteomes" id="UP000266301"/>
    </source>
</evidence>
<feature type="binding site" evidence="12">
    <location>
        <position position="231"/>
    </location>
    <ligand>
        <name>NADP(+)</name>
        <dbReference type="ChEBI" id="CHEBI:58349"/>
    </ligand>
</feature>
<dbReference type="Gene3D" id="3.40.50.10860">
    <property type="entry name" value="Leucine Dehydrogenase, chain A, domain 1"/>
    <property type="match status" value="1"/>
</dbReference>
<comment type="catalytic activity">
    <reaction evidence="12">
        <text>(6R)-5,10-methenyltetrahydrofolate + H2O = (6R)-10-formyltetrahydrofolate + H(+)</text>
        <dbReference type="Rhea" id="RHEA:23700"/>
        <dbReference type="ChEBI" id="CHEBI:15377"/>
        <dbReference type="ChEBI" id="CHEBI:15378"/>
        <dbReference type="ChEBI" id="CHEBI:57455"/>
        <dbReference type="ChEBI" id="CHEBI:195366"/>
        <dbReference type="EC" id="3.5.4.9"/>
    </reaction>
</comment>
<name>A0A386H562_9CLOT</name>
<dbReference type="GO" id="GO:0004488">
    <property type="term" value="F:methylenetetrahydrofolate dehydrogenase (NADP+) activity"/>
    <property type="evidence" value="ECO:0007669"/>
    <property type="project" value="UniProtKB-UniRule"/>
</dbReference>
<dbReference type="AlphaFoldDB" id="A0A386H562"/>
<gene>
    <name evidence="12" type="primary">folD</name>
    <name evidence="15" type="ORF">D4Z93_09765</name>
</gene>
<evidence type="ECO:0000256" key="9">
    <source>
        <dbReference type="ARBA" id="ARBA00023102"/>
    </source>
</evidence>
<evidence type="ECO:0000259" key="13">
    <source>
        <dbReference type="Pfam" id="PF00763"/>
    </source>
</evidence>
<dbReference type="Pfam" id="PF00763">
    <property type="entry name" value="THF_DHG_CYH"/>
    <property type="match status" value="1"/>
</dbReference>
<organism evidence="15 16">
    <name type="scientific">Clostridium fermenticellae</name>
    <dbReference type="NCBI Taxonomy" id="2068654"/>
    <lineage>
        <taxon>Bacteria</taxon>
        <taxon>Bacillati</taxon>
        <taxon>Bacillota</taxon>
        <taxon>Clostridia</taxon>
        <taxon>Eubacteriales</taxon>
        <taxon>Clostridiaceae</taxon>
        <taxon>Clostridium</taxon>
    </lineage>
</organism>
<evidence type="ECO:0000256" key="5">
    <source>
        <dbReference type="ARBA" id="ARBA00022755"/>
    </source>
</evidence>
<keyword evidence="8 12" id="KW-0560">Oxidoreductase</keyword>
<evidence type="ECO:0000256" key="1">
    <source>
        <dbReference type="ARBA" id="ARBA00004777"/>
    </source>
</evidence>
<comment type="subunit">
    <text evidence="2 12">Homodimer.</text>
</comment>
<dbReference type="GO" id="GO:0005829">
    <property type="term" value="C:cytosol"/>
    <property type="evidence" value="ECO:0007669"/>
    <property type="project" value="TreeGrafter"/>
</dbReference>
<keyword evidence="3 12" id="KW-0554">One-carbon metabolism</keyword>
<evidence type="ECO:0000256" key="3">
    <source>
        <dbReference type="ARBA" id="ARBA00022563"/>
    </source>
</evidence>
<evidence type="ECO:0000256" key="2">
    <source>
        <dbReference type="ARBA" id="ARBA00011738"/>
    </source>
</evidence>
<dbReference type="UniPathway" id="UPA00193"/>
<feature type="domain" description="Tetrahydrofolate dehydrogenase/cyclohydrolase catalytic" evidence="13">
    <location>
        <begin position="5"/>
        <end position="119"/>
    </location>
</feature>
<dbReference type="EC" id="1.5.1.5" evidence="12"/>
<dbReference type="PANTHER" id="PTHR48099:SF5">
    <property type="entry name" value="C-1-TETRAHYDROFOLATE SYNTHASE, CYTOPLASMIC"/>
    <property type="match status" value="1"/>
</dbReference>
<keyword evidence="16" id="KW-1185">Reference proteome</keyword>
<dbReference type="Gene3D" id="3.40.50.720">
    <property type="entry name" value="NAD(P)-binding Rossmann-like Domain"/>
    <property type="match status" value="1"/>
</dbReference>
<comment type="caution">
    <text evidence="12">Lacks conserved residue(s) required for the propagation of feature annotation.</text>
</comment>
<dbReference type="GO" id="GO:0006164">
    <property type="term" value="P:purine nucleotide biosynthetic process"/>
    <property type="evidence" value="ECO:0007669"/>
    <property type="project" value="UniProtKB-KW"/>
</dbReference>
<dbReference type="InterPro" id="IPR020630">
    <property type="entry name" value="THF_DH/CycHdrlase_cat_dom"/>
</dbReference>
<dbReference type="PANTHER" id="PTHR48099">
    <property type="entry name" value="C-1-TETRAHYDROFOLATE SYNTHASE, CYTOPLASMIC-RELATED"/>
    <property type="match status" value="1"/>
</dbReference>
<evidence type="ECO:0000256" key="6">
    <source>
        <dbReference type="ARBA" id="ARBA00022801"/>
    </source>
</evidence>
<dbReference type="InterPro" id="IPR020631">
    <property type="entry name" value="THF_DH/CycHdrlase_NAD-bd_dom"/>
</dbReference>
<dbReference type="Proteomes" id="UP000266301">
    <property type="component" value="Chromosome"/>
</dbReference>
<accession>A0A386H562</accession>
<dbReference type="Pfam" id="PF02882">
    <property type="entry name" value="THF_DHG_CYH_C"/>
    <property type="match status" value="1"/>
</dbReference>
<feature type="domain" description="Tetrahydrofolate dehydrogenase/cyclohydrolase NAD(P)-binding" evidence="14">
    <location>
        <begin position="139"/>
        <end position="281"/>
    </location>
</feature>